<dbReference type="GO" id="GO:0008270">
    <property type="term" value="F:zinc ion binding"/>
    <property type="evidence" value="ECO:0007669"/>
    <property type="project" value="UniProtKB-KW"/>
</dbReference>
<dbReference type="Proteomes" id="UP001347796">
    <property type="component" value="Unassembled WGS sequence"/>
</dbReference>
<dbReference type="SUPFAM" id="SSF57903">
    <property type="entry name" value="FYVE/PHD zinc finger"/>
    <property type="match status" value="1"/>
</dbReference>
<dbReference type="InterPro" id="IPR000306">
    <property type="entry name" value="Znf_FYVE"/>
</dbReference>
<evidence type="ECO:0000313" key="9">
    <source>
        <dbReference type="Proteomes" id="UP001347796"/>
    </source>
</evidence>
<dbReference type="AlphaFoldDB" id="A0AAN8PG51"/>
<dbReference type="Gene3D" id="4.10.860.20">
    <property type="entry name" value="Rabenosyn, Rab binding domain"/>
    <property type="match status" value="1"/>
</dbReference>
<comment type="caution">
    <text evidence="8">The sequence shown here is derived from an EMBL/GenBank/DDBJ whole genome shotgun (WGS) entry which is preliminary data.</text>
</comment>
<reference evidence="8 9" key="1">
    <citation type="submission" date="2024-01" db="EMBL/GenBank/DDBJ databases">
        <title>The genome of the rayed Mediterranean limpet Patella caerulea (Linnaeus, 1758).</title>
        <authorList>
            <person name="Anh-Thu Weber A."/>
            <person name="Halstead-Nussloch G."/>
        </authorList>
    </citation>
    <scope>NUCLEOTIDE SEQUENCE [LARGE SCALE GENOMIC DNA]</scope>
    <source>
        <strain evidence="8">AATW-2023a</strain>
        <tissue evidence="8">Whole specimen</tissue>
    </source>
</reference>
<keyword evidence="9" id="KW-1185">Reference proteome</keyword>
<organism evidence="8 9">
    <name type="scientific">Patella caerulea</name>
    <name type="common">Rayed Mediterranean limpet</name>
    <dbReference type="NCBI Taxonomy" id="87958"/>
    <lineage>
        <taxon>Eukaryota</taxon>
        <taxon>Metazoa</taxon>
        <taxon>Spiralia</taxon>
        <taxon>Lophotrochozoa</taxon>
        <taxon>Mollusca</taxon>
        <taxon>Gastropoda</taxon>
        <taxon>Patellogastropoda</taxon>
        <taxon>Patelloidea</taxon>
        <taxon>Patellidae</taxon>
        <taxon>Patella</taxon>
    </lineage>
</organism>
<dbReference type="InterPro" id="IPR013083">
    <property type="entry name" value="Znf_RING/FYVE/PHD"/>
</dbReference>
<dbReference type="Pfam" id="PF11464">
    <property type="entry name" value="Rbsn"/>
    <property type="match status" value="1"/>
</dbReference>
<evidence type="ECO:0000256" key="2">
    <source>
        <dbReference type="ARBA" id="ARBA00022771"/>
    </source>
</evidence>
<feature type="domain" description="C2H2-type" evidence="6">
    <location>
        <begin position="12"/>
        <end position="40"/>
    </location>
</feature>
<evidence type="ECO:0000256" key="1">
    <source>
        <dbReference type="ARBA" id="ARBA00022723"/>
    </source>
</evidence>
<dbReference type="InterPro" id="IPR021565">
    <property type="entry name" value="Rbsn_Rab-bd"/>
</dbReference>
<dbReference type="Pfam" id="PF01363">
    <property type="entry name" value="FYVE"/>
    <property type="match status" value="1"/>
</dbReference>
<accession>A0AAN8PG51</accession>
<dbReference type="InterPro" id="IPR036531">
    <property type="entry name" value="Rbsn_Rab-bd_sf"/>
</dbReference>
<evidence type="ECO:0000313" key="8">
    <source>
        <dbReference type="EMBL" id="KAK6175334.1"/>
    </source>
</evidence>
<dbReference type="SUPFAM" id="SSF140125">
    <property type="entry name" value="Rabenosyn-5 Rab-binding domain-like"/>
    <property type="match status" value="1"/>
</dbReference>
<dbReference type="PROSITE" id="PS50178">
    <property type="entry name" value="ZF_FYVE"/>
    <property type="match status" value="1"/>
</dbReference>
<evidence type="ECO:0008006" key="10">
    <source>
        <dbReference type="Google" id="ProtNLM"/>
    </source>
</evidence>
<dbReference type="PROSITE" id="PS50157">
    <property type="entry name" value="ZINC_FINGER_C2H2_2"/>
    <property type="match status" value="1"/>
</dbReference>
<dbReference type="Gene3D" id="3.30.40.10">
    <property type="entry name" value="Zinc/RING finger domain, C3HC4 (zinc finger)"/>
    <property type="match status" value="1"/>
</dbReference>
<evidence type="ECO:0000256" key="3">
    <source>
        <dbReference type="ARBA" id="ARBA00022833"/>
    </source>
</evidence>
<evidence type="ECO:0000256" key="5">
    <source>
        <dbReference type="SAM" id="MobiDB-lite"/>
    </source>
</evidence>
<sequence length="502" mass="57627">MASDATGIMEGFLCPVCLKDFGTVSQLQDHFEDVHSSEDKAVLQSLKGFFDKAKRRILGNKEFGFRESNTQNNENPSTTCFSGYDPTWWEYQELGVTQYHTDAFRAVRDARIDHFVVETNKLLIRLDKLLDPDAPREASKRKGIVTMFSDYLGFEKSIVPWVPDGAVPACLSCEESFSILRRKHHCRLCGGIMCNKCSEFLGLTYAQKLVNPAVSFEGESGFLKRSDSSTSLNSLMGLEAEGHMRICKGCRMLLERRDQMTEQRNIKPTLVLLYEKMRGCMRDANELIPEYLPMVDSLSIGEATYSWREAQALRNKLVRLYDAVDQLSKRILCLEIKPESPSALKQQQLQKAIRVSASYFMQENLIGLQALPSEDQYEELKTARRVEVQRKIAAERQAEMEAQQRERQSQDDTERSRPNGDKKLGHTRNDSHDSVGKGWKPVEEGSRVSKVADPMLQQMEIIRGYIKQAKEAQRWDEVEMLEHNLKDLKDEYYRQQTINFKS</sequence>
<dbReference type="InterPro" id="IPR013087">
    <property type="entry name" value="Znf_C2H2_type"/>
</dbReference>
<dbReference type="InterPro" id="IPR011011">
    <property type="entry name" value="Znf_FYVE_PHD"/>
</dbReference>
<keyword evidence="2 4" id="KW-0863">Zinc-finger</keyword>
<dbReference type="EMBL" id="JAZGQO010000010">
    <property type="protein sequence ID" value="KAK6175334.1"/>
    <property type="molecule type" value="Genomic_DNA"/>
</dbReference>
<dbReference type="SMART" id="SM00064">
    <property type="entry name" value="FYVE"/>
    <property type="match status" value="1"/>
</dbReference>
<dbReference type="InterPro" id="IPR052727">
    <property type="entry name" value="Rab4/Rab5_effector"/>
</dbReference>
<dbReference type="PANTHER" id="PTHR13510">
    <property type="entry name" value="FYVE-FINGER-CONTAINING RAB5 EFFECTOR PROTEIN RABENOSYN-5-RELATED"/>
    <property type="match status" value="1"/>
</dbReference>
<evidence type="ECO:0000259" key="6">
    <source>
        <dbReference type="PROSITE" id="PS50157"/>
    </source>
</evidence>
<dbReference type="PROSITE" id="PS00028">
    <property type="entry name" value="ZINC_FINGER_C2H2_1"/>
    <property type="match status" value="1"/>
</dbReference>
<gene>
    <name evidence="8" type="ORF">SNE40_013821</name>
</gene>
<dbReference type="CDD" id="cd15716">
    <property type="entry name" value="FYVE_RBNS5"/>
    <property type="match status" value="1"/>
</dbReference>
<protein>
    <recommendedName>
        <fullName evidence="10">Rabenosyn-5</fullName>
    </recommendedName>
</protein>
<feature type="domain" description="FYVE-type" evidence="7">
    <location>
        <begin position="164"/>
        <end position="255"/>
    </location>
</feature>
<dbReference type="PANTHER" id="PTHR13510:SF44">
    <property type="entry name" value="RABENOSYN-5"/>
    <property type="match status" value="1"/>
</dbReference>
<evidence type="ECO:0000256" key="4">
    <source>
        <dbReference type="PROSITE-ProRule" id="PRU00042"/>
    </source>
</evidence>
<keyword evidence="3" id="KW-0862">Zinc</keyword>
<evidence type="ECO:0000259" key="7">
    <source>
        <dbReference type="PROSITE" id="PS50178"/>
    </source>
</evidence>
<proteinExistence type="predicted"/>
<keyword evidence="1" id="KW-0479">Metal-binding</keyword>
<name>A0AAN8PG51_PATCE</name>
<dbReference type="InterPro" id="IPR017455">
    <property type="entry name" value="Znf_FYVE-rel"/>
</dbReference>
<feature type="region of interest" description="Disordered" evidence="5">
    <location>
        <begin position="396"/>
        <end position="446"/>
    </location>
</feature>